<dbReference type="Proteomes" id="UP000660680">
    <property type="component" value="Unassembled WGS sequence"/>
</dbReference>
<protein>
    <recommendedName>
        <fullName evidence="2">Ricin B lectin domain-containing protein</fullName>
    </recommendedName>
</protein>
<dbReference type="InterPro" id="IPR000772">
    <property type="entry name" value="Ricin_B_lectin"/>
</dbReference>
<dbReference type="PROSITE" id="PS50231">
    <property type="entry name" value="RICIN_B_LECTIN"/>
    <property type="match status" value="1"/>
</dbReference>
<keyword evidence="4" id="KW-1185">Reference proteome</keyword>
<sequence length="170" mass="19039">MRLRQLAVGVLAALVATGLTAAPAQGVDTQGHHIRNMDSHLCLVSRQGAGERPVIQSTCDYSAGTVWEDQYWRLIPVDEDANLWRVQNVLTRLCVVARGYEPTTVIATVCGPANGYLYADGIWRIEYIDKWDAFRYQNYKSDLCLAVRGDQEVQAVTAPCDEQAADQHWW</sequence>
<dbReference type="Gene3D" id="2.80.10.50">
    <property type="match status" value="1"/>
</dbReference>
<dbReference type="InterPro" id="IPR035992">
    <property type="entry name" value="Ricin_B-like_lectins"/>
</dbReference>
<evidence type="ECO:0000259" key="2">
    <source>
        <dbReference type="Pfam" id="PF00652"/>
    </source>
</evidence>
<organism evidence="3 4">
    <name type="scientific">Actinokineospora fastidiosa</name>
    <dbReference type="NCBI Taxonomy" id="1816"/>
    <lineage>
        <taxon>Bacteria</taxon>
        <taxon>Bacillati</taxon>
        <taxon>Actinomycetota</taxon>
        <taxon>Actinomycetes</taxon>
        <taxon>Pseudonocardiales</taxon>
        <taxon>Pseudonocardiaceae</taxon>
        <taxon>Actinokineospora</taxon>
    </lineage>
</organism>
<feature type="chain" id="PRO_5039191938" description="Ricin B lectin domain-containing protein" evidence="1">
    <location>
        <begin position="22"/>
        <end position="170"/>
    </location>
</feature>
<dbReference type="AlphaFoldDB" id="A0A918G8K2"/>
<evidence type="ECO:0000256" key="1">
    <source>
        <dbReference type="SAM" id="SignalP"/>
    </source>
</evidence>
<evidence type="ECO:0000313" key="3">
    <source>
        <dbReference type="EMBL" id="GGS21164.1"/>
    </source>
</evidence>
<dbReference type="EMBL" id="BMRB01000001">
    <property type="protein sequence ID" value="GGS21164.1"/>
    <property type="molecule type" value="Genomic_DNA"/>
</dbReference>
<dbReference type="CDD" id="cd00161">
    <property type="entry name" value="beta-trefoil_Ricin-like"/>
    <property type="match status" value="1"/>
</dbReference>
<comment type="caution">
    <text evidence="3">The sequence shown here is derived from an EMBL/GenBank/DDBJ whole genome shotgun (WGS) entry which is preliminary data.</text>
</comment>
<accession>A0A918G8K2</accession>
<proteinExistence type="predicted"/>
<dbReference type="SUPFAM" id="SSF50370">
    <property type="entry name" value="Ricin B-like lectins"/>
    <property type="match status" value="1"/>
</dbReference>
<name>A0A918G8K2_9PSEU</name>
<gene>
    <name evidence="3" type="ORF">GCM10010171_12330</name>
</gene>
<keyword evidence="1" id="KW-0732">Signal</keyword>
<feature type="domain" description="Ricin B lectin" evidence="2">
    <location>
        <begin position="33"/>
        <end position="169"/>
    </location>
</feature>
<reference evidence="3" key="2">
    <citation type="submission" date="2020-09" db="EMBL/GenBank/DDBJ databases">
        <authorList>
            <person name="Sun Q."/>
            <person name="Ohkuma M."/>
        </authorList>
    </citation>
    <scope>NUCLEOTIDE SEQUENCE</scope>
    <source>
        <strain evidence="3">JCM 3276</strain>
    </source>
</reference>
<reference evidence="3" key="1">
    <citation type="journal article" date="2014" name="Int. J. Syst. Evol. Microbiol.">
        <title>Complete genome sequence of Corynebacterium casei LMG S-19264T (=DSM 44701T), isolated from a smear-ripened cheese.</title>
        <authorList>
            <consortium name="US DOE Joint Genome Institute (JGI-PGF)"/>
            <person name="Walter F."/>
            <person name="Albersmeier A."/>
            <person name="Kalinowski J."/>
            <person name="Ruckert C."/>
        </authorList>
    </citation>
    <scope>NUCLEOTIDE SEQUENCE</scope>
    <source>
        <strain evidence="3">JCM 3276</strain>
    </source>
</reference>
<dbReference type="Pfam" id="PF00652">
    <property type="entry name" value="Ricin_B_lectin"/>
    <property type="match status" value="1"/>
</dbReference>
<evidence type="ECO:0000313" key="4">
    <source>
        <dbReference type="Proteomes" id="UP000660680"/>
    </source>
</evidence>
<dbReference type="RefSeq" id="WP_189209262.1">
    <property type="nucleotide sequence ID" value="NZ_BMRB01000001.1"/>
</dbReference>
<feature type="signal peptide" evidence="1">
    <location>
        <begin position="1"/>
        <end position="21"/>
    </location>
</feature>